<dbReference type="Pfam" id="PF03235">
    <property type="entry name" value="GmrSD_N"/>
    <property type="match status" value="1"/>
</dbReference>
<dbReference type="PANTHER" id="PTHR39639">
    <property type="entry name" value="CHROMOSOME 16, WHOLE GENOME SHOTGUN SEQUENCE"/>
    <property type="match status" value="1"/>
</dbReference>
<gene>
    <name evidence="2" type="ORF">SAMN04487941_2703</name>
</gene>
<evidence type="ECO:0000259" key="1">
    <source>
        <dbReference type="Pfam" id="PF03235"/>
    </source>
</evidence>
<organism evidence="2 3">
    <name type="scientific">Pontibacter akesuensis</name>
    <dbReference type="NCBI Taxonomy" id="388950"/>
    <lineage>
        <taxon>Bacteria</taxon>
        <taxon>Pseudomonadati</taxon>
        <taxon>Bacteroidota</taxon>
        <taxon>Cytophagia</taxon>
        <taxon>Cytophagales</taxon>
        <taxon>Hymenobacteraceae</taxon>
        <taxon>Pontibacter</taxon>
    </lineage>
</organism>
<feature type="domain" description="GmrSD restriction endonucleases N-terminal" evidence="1">
    <location>
        <begin position="17"/>
        <end position="161"/>
    </location>
</feature>
<dbReference type="PANTHER" id="PTHR39639:SF1">
    <property type="entry name" value="DUF262 DOMAIN-CONTAINING PROTEIN"/>
    <property type="match status" value="1"/>
</dbReference>
<evidence type="ECO:0000313" key="2">
    <source>
        <dbReference type="EMBL" id="SFU82757.1"/>
    </source>
</evidence>
<keyword evidence="3" id="KW-1185">Reference proteome</keyword>
<dbReference type="OrthoDB" id="9764212at2"/>
<proteinExistence type="predicted"/>
<name>A0A1I7JC10_9BACT</name>
<sequence>MTKKLDASIPANNWKIIELYNKIKKGELNPSPYFQRKLVWKKPHKYKFIDTIRLNYPFPEVYIAQGSIDIEKMQSVDLIVDGQQRCTTIEHYIEGVDVFALPESPVIPFKELTPEEKTGFLNYEVSIRYLKNASSEQITEIFQRINSTDYALNDTERLNAKWGDSDFIYFAKQLIEKKVDRNLFFVNYEVDPENRSYFLDFFYEKYSVFSDTYVNRMLALQYVMTLIVTLIEGAYFKRNDRVQDYIEKFNEEFTGAGELEVNLLKVLKFIDSLNLGKRSYWFNKANLFTLIVELYNYDLSSIDPKILKSELEDLDNASKVYRSKKTFDNRADEKITADQTQYFVFAREAVNEQTAREYRGSFLRKLIENALIIT</sequence>
<dbReference type="RefSeq" id="WP_068838300.1">
    <property type="nucleotide sequence ID" value="NZ_BMXC01000003.1"/>
</dbReference>
<dbReference type="AlphaFoldDB" id="A0A1I7JC10"/>
<accession>A0A1I7JC10</accession>
<dbReference type="InterPro" id="IPR004919">
    <property type="entry name" value="GmrSD_N"/>
</dbReference>
<dbReference type="Proteomes" id="UP000182491">
    <property type="component" value="Unassembled WGS sequence"/>
</dbReference>
<reference evidence="3" key="1">
    <citation type="submission" date="2016-10" db="EMBL/GenBank/DDBJ databases">
        <authorList>
            <person name="Varghese N."/>
        </authorList>
    </citation>
    <scope>NUCLEOTIDE SEQUENCE [LARGE SCALE GENOMIC DNA]</scope>
    <source>
        <strain evidence="3">DSM 18820</strain>
    </source>
</reference>
<protein>
    <recommendedName>
        <fullName evidence="1">GmrSD restriction endonucleases N-terminal domain-containing protein</fullName>
    </recommendedName>
</protein>
<dbReference type="EMBL" id="FPCA01000003">
    <property type="protein sequence ID" value="SFU82757.1"/>
    <property type="molecule type" value="Genomic_DNA"/>
</dbReference>
<evidence type="ECO:0000313" key="3">
    <source>
        <dbReference type="Proteomes" id="UP000182491"/>
    </source>
</evidence>